<protein>
    <submittedName>
        <fullName evidence="3">Endo-1,4-beta-xylanase A</fullName>
        <ecNumber evidence="3">3.2.1.8</ecNumber>
    </submittedName>
</protein>
<sequence length="1364" mass="154693">MRKQMRIGKRGIILSLFVLALVLFPGTRLFAQEFNQSIAKEAGLEVKDTGLDPIYDEGKYLGEIYLMVDAISADNEILFGPIKVPIYKGENLASVVNYQFYAHANATGKFQWNMGTHFFRNRNREGSYVVPYYLEKNAGKYEKRYPKDLTSSFVISDIQYNDDKSSLNIPETVQNYARNKNIPLDSNLKEETDEKFLAKGCGSKSGRWEVTKNGESIDQDLSKYTTGKELQAGDFIRISYSILGEDKGYDIGTDKTQLMKNLGEINSSGEKNRYLKNSSYKTSYDKALATLKNFKATKEEVKEAAESLKSWTLDPHPQQTFNFAFYEHQLDKENDFLLSNLDYTLKLGEEMEVFNLDVHHAAWQDENFQREDLKLDPVLGGDKVEIRRDSGKKISVQGNHWSNVKDGASYFIRGLKEGLVKIKVTTPNYSGRPTYMFIYVTNRPTDFKEQRLPMGSSLDELTKYDVLYFSKDHPDYPLEVKAVQGAGVTFYADGKKIDLRKGQPQEEGGQVYDTYTAKVPLRNFWLNGLLTVEKDGKKSTKIYNLRTAYLEAYVMNKKGERTLKAGEEGTLHIDGMLAPKPKIGKFYNPSQGLPEFITNFPSMGYINAGYEEEGGAPVTFTKSGQIDLKHGEITTVAYGSAGFEEVPKNQMPENTNLNIQKYLSKMSDGLNRPQMKQSYKRLPDFSFHIEENPGYSFNNEGLIKASPKKSSYRPGERVEVTVDIPDALLEDLNNKHSKYVVPENKGQSQTFENTNAINYAYLLYSSNIPGLEKIETYPKAHNMYLNKQEKLEGLKKLRTLSFTLPETTSPGDYFINGAYLQVHAGPTHGTAAMKYWVNKLDSFNLHVEGDPLINKKPKLKEVQLTEADFIIPSTGNLEIDKDHMEATIRSEKQGFLLTTEKEVDSIRMECIKPWKNFETQELETEDHRTFKSTTIKLPADETKIRFVLKKDQEEQAYTLDLTNYFGKEFPQEKIKEIEELKILLDLANKASEKDYSKEAWENLQKAKKHGETLLELVEYPSPDQVNAAIKALKDALGKKAGKEDPVDPTPNPEIKEGQIEKPRRLTVNRGQTKEDIMGKLPKTLLYIWPDGKGQDVEITWDLAGAQLDRPGTYTLLGFYQVPSSKDQNVVEVSLEVRSDATFKEGQDVERQWQGQGETKQAQENPTQDSSVLGQEQNKVILSGAGTRRFASSSKNISSFVDIQGHWAQGVIGKCVQEGLFVGIDDQHFAPNRPISQGELLTLLGRMAGVADNQGPNQAYYAPFRDWAINQAIINPKDFRAEKILNREEMADLTYKALRVMGKDLSPKKEFNLKDKKKISKAYQDSVIRLVRAGYLQGTEKNTFAPKAQLTRAQVAQILWTLYEK</sequence>
<organism evidence="3 4">
    <name type="scientific">Urinicoccus massiliensis</name>
    <dbReference type="NCBI Taxonomy" id="1723382"/>
    <lineage>
        <taxon>Bacteria</taxon>
        <taxon>Bacillati</taxon>
        <taxon>Bacillota</taxon>
        <taxon>Tissierellia</taxon>
        <taxon>Tissierellales</taxon>
        <taxon>Peptoniphilaceae</taxon>
        <taxon>Urinicoccus</taxon>
    </lineage>
</organism>
<keyword evidence="3" id="KW-0119">Carbohydrate metabolism</keyword>
<feature type="domain" description="SLH" evidence="2">
    <location>
        <begin position="1309"/>
        <end position="1364"/>
    </location>
</feature>
<dbReference type="InterPro" id="IPR001119">
    <property type="entry name" value="SLH_dom"/>
</dbReference>
<keyword evidence="3" id="KW-0378">Hydrolase</keyword>
<evidence type="ECO:0000256" key="1">
    <source>
        <dbReference type="SAM" id="MobiDB-lite"/>
    </source>
</evidence>
<dbReference type="Proteomes" id="UP000377798">
    <property type="component" value="Unassembled WGS sequence"/>
</dbReference>
<feature type="region of interest" description="Disordered" evidence="1">
    <location>
        <begin position="1038"/>
        <end position="1060"/>
    </location>
</feature>
<name>A0A8H2M7V8_9FIRM</name>
<gene>
    <name evidence="3" type="primary">xynA1_9</name>
    <name evidence="3" type="ORF">NCTC13150_01286</name>
</gene>
<reference evidence="3 4" key="1">
    <citation type="submission" date="2019-02" db="EMBL/GenBank/DDBJ databases">
        <authorList>
            <consortium name="Pathogen Informatics"/>
        </authorList>
    </citation>
    <scope>NUCLEOTIDE SEQUENCE [LARGE SCALE GENOMIC DNA]</scope>
    <source>
        <strain evidence="3 4">3012STDY7089603</strain>
    </source>
</reference>
<dbReference type="GO" id="GO:0045493">
    <property type="term" value="P:xylan catabolic process"/>
    <property type="evidence" value="ECO:0007669"/>
    <property type="project" value="UniProtKB-KW"/>
</dbReference>
<keyword evidence="4" id="KW-1185">Reference proteome</keyword>
<proteinExistence type="predicted"/>
<evidence type="ECO:0000313" key="3">
    <source>
        <dbReference type="EMBL" id="VFB16732.1"/>
    </source>
</evidence>
<dbReference type="EMBL" id="CAACYI010000001">
    <property type="protein sequence ID" value="VFB16732.1"/>
    <property type="molecule type" value="Genomic_DNA"/>
</dbReference>
<dbReference type="Pfam" id="PF07554">
    <property type="entry name" value="FIVAR"/>
    <property type="match status" value="2"/>
</dbReference>
<keyword evidence="3" id="KW-0624">Polysaccharide degradation</keyword>
<dbReference type="PROSITE" id="PS51272">
    <property type="entry name" value="SLH"/>
    <property type="match status" value="2"/>
</dbReference>
<keyword evidence="3" id="KW-0326">Glycosidase</keyword>
<dbReference type="Pfam" id="PF00395">
    <property type="entry name" value="SLH"/>
    <property type="match status" value="2"/>
</dbReference>
<comment type="caution">
    <text evidence="3">The sequence shown here is derived from an EMBL/GenBank/DDBJ whole genome shotgun (WGS) entry which is preliminary data.</text>
</comment>
<dbReference type="RefSeq" id="WP_165478626.1">
    <property type="nucleotide sequence ID" value="NZ_CAACYI010000001.1"/>
</dbReference>
<accession>A0A8H2M7V8</accession>
<feature type="domain" description="SLH" evidence="2">
    <location>
        <begin position="1194"/>
        <end position="1257"/>
    </location>
</feature>
<evidence type="ECO:0000259" key="2">
    <source>
        <dbReference type="PROSITE" id="PS51272"/>
    </source>
</evidence>
<dbReference type="GO" id="GO:0031176">
    <property type="term" value="F:endo-1,4-beta-xylanase activity"/>
    <property type="evidence" value="ECO:0007669"/>
    <property type="project" value="UniProtKB-EC"/>
</dbReference>
<keyword evidence="3" id="KW-0858">Xylan degradation</keyword>
<evidence type="ECO:0000313" key="4">
    <source>
        <dbReference type="Proteomes" id="UP000377798"/>
    </source>
</evidence>
<dbReference type="EC" id="3.2.1.8" evidence="3"/>